<dbReference type="SUPFAM" id="SSF48452">
    <property type="entry name" value="TPR-like"/>
    <property type="match status" value="1"/>
</dbReference>
<dbReference type="InterPro" id="IPR019734">
    <property type="entry name" value="TPR_rpt"/>
</dbReference>
<dbReference type="STRING" id="2903.R1E171"/>
<keyword evidence="3" id="KW-0697">Rotamase</keyword>
<dbReference type="EC" id="5.2.1.8" evidence="2"/>
<evidence type="ECO:0000313" key="7">
    <source>
        <dbReference type="Proteomes" id="UP000013827"/>
    </source>
</evidence>
<evidence type="ECO:0000256" key="4">
    <source>
        <dbReference type="ARBA" id="ARBA00023235"/>
    </source>
</evidence>
<dbReference type="HOGENOM" id="CLU_777130_0_0_1"/>
<dbReference type="EnsemblProtists" id="EOD41147">
    <property type="protein sequence ID" value="EOD41147"/>
    <property type="gene ID" value="EMIHUDRAFT_433238"/>
</dbReference>
<dbReference type="SMART" id="SM00028">
    <property type="entry name" value="TPR"/>
    <property type="match status" value="2"/>
</dbReference>
<dbReference type="Gene3D" id="1.25.40.10">
    <property type="entry name" value="Tetratricopeptide repeat domain"/>
    <property type="match status" value="1"/>
</dbReference>
<dbReference type="PANTHER" id="PTHR46512">
    <property type="entry name" value="PEPTIDYLPROLYL ISOMERASE"/>
    <property type="match status" value="1"/>
</dbReference>
<keyword evidence="7" id="KW-1185">Reference proteome</keyword>
<keyword evidence="5" id="KW-0802">TPR repeat</keyword>
<evidence type="ECO:0000256" key="1">
    <source>
        <dbReference type="ARBA" id="ARBA00000971"/>
    </source>
</evidence>
<dbReference type="PaxDb" id="2903-EOD41147"/>
<proteinExistence type="predicted"/>
<evidence type="ECO:0000256" key="3">
    <source>
        <dbReference type="ARBA" id="ARBA00023110"/>
    </source>
</evidence>
<sequence>MSNDDRINRSMWPIEYRKPHDVSFDKKKTMMRTVTTSGSGDDARDGSVVRLHFSVHAPEEEGGERLIFDSASVQPGGVSFTLGETLHAEVLERAVLGLPPGSVADVICTDAAAASDSLLRIEPPPLGPLATETVTAVQRKQFSEQIGASFIEEKNAEVLAEAKAWRPPATMTRWNVRLDSATAGVVPAFITYPPERLDWSTRQKEFGAVLFGKGQHARAGRRYKKALLDLEVPTQWTEETNIERNKLRLALHLNIAACALRTADYDNAVFHATRALRTDPKNVKALFRRASAHLAKAGDVNGLEAALADLGRARELDPDNRDVAAKLAEARRRQKAADRDAASVFSKMVQPAEAIYS</sequence>
<dbReference type="InterPro" id="IPR011990">
    <property type="entry name" value="TPR-like_helical_dom_sf"/>
</dbReference>
<accession>A0A0D3KZG2</accession>
<organism evidence="6 7">
    <name type="scientific">Emiliania huxleyi (strain CCMP1516)</name>
    <dbReference type="NCBI Taxonomy" id="280463"/>
    <lineage>
        <taxon>Eukaryota</taxon>
        <taxon>Haptista</taxon>
        <taxon>Haptophyta</taxon>
        <taxon>Prymnesiophyceae</taxon>
        <taxon>Isochrysidales</taxon>
        <taxon>Noelaerhabdaceae</taxon>
        <taxon>Emiliania</taxon>
    </lineage>
</organism>
<dbReference type="SUPFAM" id="SSF54534">
    <property type="entry name" value="FKBP-like"/>
    <property type="match status" value="1"/>
</dbReference>
<evidence type="ECO:0000256" key="2">
    <source>
        <dbReference type="ARBA" id="ARBA00013194"/>
    </source>
</evidence>
<reference evidence="6" key="2">
    <citation type="submission" date="2024-10" db="UniProtKB">
        <authorList>
            <consortium name="EnsemblProtists"/>
        </authorList>
    </citation>
    <scope>IDENTIFICATION</scope>
</reference>
<evidence type="ECO:0000256" key="5">
    <source>
        <dbReference type="PROSITE-ProRule" id="PRU00339"/>
    </source>
</evidence>
<comment type="catalytic activity">
    <reaction evidence="1">
        <text>[protein]-peptidylproline (omega=180) = [protein]-peptidylproline (omega=0)</text>
        <dbReference type="Rhea" id="RHEA:16237"/>
        <dbReference type="Rhea" id="RHEA-COMP:10747"/>
        <dbReference type="Rhea" id="RHEA-COMP:10748"/>
        <dbReference type="ChEBI" id="CHEBI:83833"/>
        <dbReference type="ChEBI" id="CHEBI:83834"/>
        <dbReference type="EC" id="5.2.1.8"/>
    </reaction>
</comment>
<dbReference type="KEGG" id="ehx:EMIHUDRAFT_433238"/>
<reference evidence="7" key="1">
    <citation type="journal article" date="2013" name="Nature">
        <title>Pan genome of the phytoplankton Emiliania underpins its global distribution.</title>
        <authorList>
            <person name="Read B.A."/>
            <person name="Kegel J."/>
            <person name="Klute M.J."/>
            <person name="Kuo A."/>
            <person name="Lefebvre S.C."/>
            <person name="Maumus F."/>
            <person name="Mayer C."/>
            <person name="Miller J."/>
            <person name="Monier A."/>
            <person name="Salamov A."/>
            <person name="Young J."/>
            <person name="Aguilar M."/>
            <person name="Claverie J.M."/>
            <person name="Frickenhaus S."/>
            <person name="Gonzalez K."/>
            <person name="Herman E.K."/>
            <person name="Lin Y.C."/>
            <person name="Napier J."/>
            <person name="Ogata H."/>
            <person name="Sarno A.F."/>
            <person name="Shmutz J."/>
            <person name="Schroeder D."/>
            <person name="de Vargas C."/>
            <person name="Verret F."/>
            <person name="von Dassow P."/>
            <person name="Valentin K."/>
            <person name="Van de Peer Y."/>
            <person name="Wheeler G."/>
            <person name="Dacks J.B."/>
            <person name="Delwiche C.F."/>
            <person name="Dyhrman S.T."/>
            <person name="Glockner G."/>
            <person name="John U."/>
            <person name="Richards T."/>
            <person name="Worden A.Z."/>
            <person name="Zhang X."/>
            <person name="Grigoriev I.V."/>
            <person name="Allen A.E."/>
            <person name="Bidle K."/>
            <person name="Borodovsky M."/>
            <person name="Bowler C."/>
            <person name="Brownlee C."/>
            <person name="Cock J.M."/>
            <person name="Elias M."/>
            <person name="Gladyshev V.N."/>
            <person name="Groth M."/>
            <person name="Guda C."/>
            <person name="Hadaegh A."/>
            <person name="Iglesias-Rodriguez M.D."/>
            <person name="Jenkins J."/>
            <person name="Jones B.M."/>
            <person name="Lawson T."/>
            <person name="Leese F."/>
            <person name="Lindquist E."/>
            <person name="Lobanov A."/>
            <person name="Lomsadze A."/>
            <person name="Malik S.B."/>
            <person name="Marsh M.E."/>
            <person name="Mackinder L."/>
            <person name="Mock T."/>
            <person name="Mueller-Roeber B."/>
            <person name="Pagarete A."/>
            <person name="Parker M."/>
            <person name="Probert I."/>
            <person name="Quesneville H."/>
            <person name="Raines C."/>
            <person name="Rensing S.A."/>
            <person name="Riano-Pachon D.M."/>
            <person name="Richier S."/>
            <person name="Rokitta S."/>
            <person name="Shiraiwa Y."/>
            <person name="Soanes D.M."/>
            <person name="van der Giezen M."/>
            <person name="Wahlund T.M."/>
            <person name="Williams B."/>
            <person name="Wilson W."/>
            <person name="Wolfe G."/>
            <person name="Wurch L.L."/>
        </authorList>
    </citation>
    <scope>NUCLEOTIDE SEQUENCE</scope>
</reference>
<keyword evidence="4" id="KW-0413">Isomerase</keyword>
<protein>
    <recommendedName>
        <fullName evidence="2">peptidylprolyl isomerase</fullName>
        <ecNumber evidence="2">5.2.1.8</ecNumber>
    </recommendedName>
</protein>
<dbReference type="InterPro" id="IPR050754">
    <property type="entry name" value="FKBP4/5/8-like"/>
</dbReference>
<evidence type="ECO:0000313" key="6">
    <source>
        <dbReference type="EnsemblProtists" id="EOD41147"/>
    </source>
</evidence>
<dbReference type="Proteomes" id="UP000013827">
    <property type="component" value="Unassembled WGS sequence"/>
</dbReference>
<name>A0A0D3KZG2_EMIH1</name>
<dbReference type="RefSeq" id="XP_005793576.1">
    <property type="nucleotide sequence ID" value="XM_005793519.1"/>
</dbReference>
<dbReference type="GO" id="GO:0003755">
    <property type="term" value="F:peptidyl-prolyl cis-trans isomerase activity"/>
    <property type="evidence" value="ECO:0007669"/>
    <property type="project" value="UniProtKB-EC"/>
</dbReference>
<dbReference type="PROSITE" id="PS50005">
    <property type="entry name" value="TPR"/>
    <property type="match status" value="1"/>
</dbReference>
<dbReference type="PANTHER" id="PTHR46512:SF9">
    <property type="entry name" value="PEPTIDYLPROLYL ISOMERASE"/>
    <property type="match status" value="1"/>
</dbReference>
<dbReference type="GeneID" id="17286416"/>
<dbReference type="AlphaFoldDB" id="A0A0D3KZG2"/>
<dbReference type="eggNOG" id="KOG0543">
    <property type="taxonomic scope" value="Eukaryota"/>
</dbReference>
<feature type="repeat" description="TPR" evidence="5">
    <location>
        <begin position="249"/>
        <end position="282"/>
    </location>
</feature>